<dbReference type="InterPro" id="IPR008927">
    <property type="entry name" value="6-PGluconate_DH-like_C_sf"/>
</dbReference>
<reference evidence="7" key="1">
    <citation type="submission" date="2023-07" db="EMBL/GenBank/DDBJ databases">
        <title>30 novel species of actinomycetes from the DSMZ collection.</title>
        <authorList>
            <person name="Nouioui I."/>
        </authorList>
    </citation>
    <scope>NUCLEOTIDE SEQUENCE [LARGE SCALE GENOMIC DNA]</scope>
    <source>
        <strain evidence="7">DSM 41886</strain>
    </source>
</reference>
<evidence type="ECO:0000256" key="1">
    <source>
        <dbReference type="ARBA" id="ARBA00005086"/>
    </source>
</evidence>
<dbReference type="PANTHER" id="PTHR48075">
    <property type="entry name" value="3-HYDROXYACYL-COA DEHYDROGENASE FAMILY PROTEIN"/>
    <property type="match status" value="1"/>
</dbReference>
<sequence length="290" mass="30763">MGADGSDVERVGLVGCGVMGTGIAEICARAGRDVRIVARSPASAERGRRRLTASLDRAVTGGRLTAQGREQALGHVTFGTELADLADRQLVVETVREDRAVKRELFAALDDIVRDPEAILASNTSSLSITALGATTERPGRVLGMHFFSPAQVIPLVELIPALHTEEAVVARAESFVAGVLGKEAIRSVDRTGFTVNALLVPYVVSAVRMVESGHAEPEVIDRGMVLGCSHPMGPLRLADLIGLDVIALVAGALYEEFKEPLYAPPALLTRMVEGGLLGRKSGRGFYVYP</sequence>
<dbReference type="EMBL" id="JAVREV010000001">
    <property type="protein sequence ID" value="MDT0441400.1"/>
    <property type="molecule type" value="Genomic_DNA"/>
</dbReference>
<evidence type="ECO:0000256" key="3">
    <source>
        <dbReference type="ARBA" id="ARBA00023002"/>
    </source>
</evidence>
<gene>
    <name evidence="6" type="ORF">RM779_02125</name>
</gene>
<dbReference type="SUPFAM" id="SSF48179">
    <property type="entry name" value="6-phosphogluconate dehydrogenase C-terminal domain-like"/>
    <property type="match status" value="1"/>
</dbReference>
<dbReference type="InterPro" id="IPR006176">
    <property type="entry name" value="3-OHacyl-CoA_DH_NAD-bd"/>
</dbReference>
<comment type="similarity">
    <text evidence="2">Belongs to the 3-hydroxyacyl-CoA dehydrogenase family.</text>
</comment>
<feature type="domain" description="3-hydroxyacyl-CoA dehydrogenase NAD binding" evidence="5">
    <location>
        <begin position="11"/>
        <end position="188"/>
    </location>
</feature>
<dbReference type="SUPFAM" id="SSF51735">
    <property type="entry name" value="NAD(P)-binding Rossmann-fold domains"/>
    <property type="match status" value="1"/>
</dbReference>
<dbReference type="Proteomes" id="UP001183615">
    <property type="component" value="Unassembled WGS sequence"/>
</dbReference>
<protein>
    <submittedName>
        <fullName evidence="6">3-hydroxybutyryl-CoA dehydrogenase</fullName>
    </submittedName>
</protein>
<evidence type="ECO:0000256" key="2">
    <source>
        <dbReference type="ARBA" id="ARBA00009463"/>
    </source>
</evidence>
<dbReference type="Pfam" id="PF00725">
    <property type="entry name" value="3HCDH"/>
    <property type="match status" value="1"/>
</dbReference>
<feature type="domain" description="3-hydroxyacyl-CoA dehydrogenase C-terminal" evidence="4">
    <location>
        <begin position="193"/>
        <end position="289"/>
    </location>
</feature>
<accession>A0ABU2RXF6</accession>
<dbReference type="InterPro" id="IPR013328">
    <property type="entry name" value="6PGD_dom2"/>
</dbReference>
<dbReference type="PANTHER" id="PTHR48075:SF9">
    <property type="entry name" value="3-HYDROXYBUTYRYL-COA DEHYDROGENASE"/>
    <property type="match status" value="1"/>
</dbReference>
<evidence type="ECO:0000259" key="5">
    <source>
        <dbReference type="Pfam" id="PF02737"/>
    </source>
</evidence>
<evidence type="ECO:0000313" key="7">
    <source>
        <dbReference type="Proteomes" id="UP001183615"/>
    </source>
</evidence>
<dbReference type="InterPro" id="IPR022694">
    <property type="entry name" value="3-OHacyl-CoA_DH"/>
</dbReference>
<organism evidence="6 7">
    <name type="scientific">Streptomyces johnsoniae</name>
    <dbReference type="NCBI Taxonomy" id="3075532"/>
    <lineage>
        <taxon>Bacteria</taxon>
        <taxon>Bacillati</taxon>
        <taxon>Actinomycetota</taxon>
        <taxon>Actinomycetes</taxon>
        <taxon>Kitasatosporales</taxon>
        <taxon>Streptomycetaceae</taxon>
        <taxon>Streptomyces</taxon>
    </lineage>
</organism>
<dbReference type="RefSeq" id="WP_311615139.1">
    <property type="nucleotide sequence ID" value="NZ_JAVREV010000001.1"/>
</dbReference>
<keyword evidence="7" id="KW-1185">Reference proteome</keyword>
<keyword evidence="3" id="KW-0560">Oxidoreductase</keyword>
<comment type="caution">
    <text evidence="6">The sequence shown here is derived from an EMBL/GenBank/DDBJ whole genome shotgun (WGS) entry which is preliminary data.</text>
</comment>
<dbReference type="Gene3D" id="1.10.1040.10">
    <property type="entry name" value="N-(1-d-carboxylethyl)-l-norvaline Dehydrogenase, domain 2"/>
    <property type="match status" value="1"/>
</dbReference>
<dbReference type="Pfam" id="PF02737">
    <property type="entry name" value="3HCDH_N"/>
    <property type="match status" value="1"/>
</dbReference>
<dbReference type="InterPro" id="IPR036291">
    <property type="entry name" value="NAD(P)-bd_dom_sf"/>
</dbReference>
<dbReference type="NCBIfam" id="NF005875">
    <property type="entry name" value="PRK07819.1"/>
    <property type="match status" value="1"/>
</dbReference>
<dbReference type="Gene3D" id="3.40.50.720">
    <property type="entry name" value="NAD(P)-binding Rossmann-like Domain"/>
    <property type="match status" value="1"/>
</dbReference>
<dbReference type="PIRSF" id="PIRSF000105">
    <property type="entry name" value="HCDH"/>
    <property type="match status" value="1"/>
</dbReference>
<evidence type="ECO:0000313" key="6">
    <source>
        <dbReference type="EMBL" id="MDT0441400.1"/>
    </source>
</evidence>
<proteinExistence type="inferred from homology"/>
<comment type="pathway">
    <text evidence="1">Lipid metabolism; butanoate metabolism.</text>
</comment>
<name>A0ABU2RXF6_9ACTN</name>
<dbReference type="InterPro" id="IPR006108">
    <property type="entry name" value="3HC_DH_C"/>
</dbReference>
<evidence type="ECO:0000259" key="4">
    <source>
        <dbReference type="Pfam" id="PF00725"/>
    </source>
</evidence>